<dbReference type="SUPFAM" id="SSF53383">
    <property type="entry name" value="PLP-dependent transferases"/>
    <property type="match status" value="1"/>
</dbReference>
<dbReference type="Gene3D" id="3.40.640.10">
    <property type="entry name" value="Type I PLP-dependent aspartate aminotransferase-like (Major domain)"/>
    <property type="match status" value="1"/>
</dbReference>
<comment type="similarity">
    <text evidence="2">Belongs to the DegT/DnrJ/EryC1 family.</text>
</comment>
<keyword evidence="1" id="KW-0663">Pyridoxal phosphate</keyword>
<reference evidence="3" key="1">
    <citation type="journal article" date="2015" name="Nature">
        <title>Complex archaea that bridge the gap between prokaryotes and eukaryotes.</title>
        <authorList>
            <person name="Spang A."/>
            <person name="Saw J.H."/>
            <person name="Jorgensen S.L."/>
            <person name="Zaremba-Niedzwiedzka K."/>
            <person name="Martijn J."/>
            <person name="Lind A.E."/>
            <person name="van Eijk R."/>
            <person name="Schleper C."/>
            <person name="Guy L."/>
            <person name="Ettema T.J."/>
        </authorList>
    </citation>
    <scope>NUCLEOTIDE SEQUENCE</scope>
</reference>
<dbReference type="InterPro" id="IPR015422">
    <property type="entry name" value="PyrdxlP-dep_Trfase_small"/>
</dbReference>
<gene>
    <name evidence="3" type="ORF">LCGC14_0662080</name>
</gene>
<dbReference type="AlphaFoldDB" id="A0A0F9RDC9"/>
<dbReference type="InterPro" id="IPR015421">
    <property type="entry name" value="PyrdxlP-dep_Trfase_major"/>
</dbReference>
<dbReference type="InterPro" id="IPR000653">
    <property type="entry name" value="DegT/StrS_aminotransferase"/>
</dbReference>
<dbReference type="CDD" id="cd00616">
    <property type="entry name" value="AHBA_syn"/>
    <property type="match status" value="1"/>
</dbReference>
<dbReference type="PIRSF" id="PIRSF000390">
    <property type="entry name" value="PLP_StrS"/>
    <property type="match status" value="1"/>
</dbReference>
<name>A0A0F9RDC9_9ZZZZ</name>
<dbReference type="PANTHER" id="PTHR30244">
    <property type="entry name" value="TRANSAMINASE"/>
    <property type="match status" value="1"/>
</dbReference>
<accession>A0A0F9RDC9</accession>
<dbReference type="EMBL" id="LAZR01001272">
    <property type="protein sequence ID" value="KKN47512.1"/>
    <property type="molecule type" value="Genomic_DNA"/>
</dbReference>
<dbReference type="GO" id="GO:0008483">
    <property type="term" value="F:transaminase activity"/>
    <property type="evidence" value="ECO:0007669"/>
    <property type="project" value="TreeGrafter"/>
</dbReference>
<dbReference type="Gene3D" id="3.90.1150.10">
    <property type="entry name" value="Aspartate Aminotransferase, domain 1"/>
    <property type="match status" value="1"/>
</dbReference>
<sequence length="373" mass="41907">MKVGFYGHERQYAELKEEIDKNIHEVLESGKYVQGPMLARFEKELMEYFGTKYAIGVANGTDAIYLTLQALGIGPGDECITTTNTFFATAEAIWITGATAVFVDSDPKTHCIDPDKIEAAITPKTKVLVPVHLYGQCADMTPIWEIAEKHNLLIIEDNAQSIDGHGEDFKQGEKSDAVTISFIAQKNLGTYGDAGAIFTNNDKINETVRKLRNHGSNQRSVHSPGFNSRLDDIHAGILSAKLKRISEWSDKRIEIAGKFSERLKDVKNIILPYTKPGFRHVFHLYVIHTKEVSDRDILLKHLNDNGIDAKTHYPIAIHQQEGYPWDKNAKIVGSLENSELNAARCISLPIFPALKNEEIDYINEKIIEWDNSK</sequence>
<dbReference type="Pfam" id="PF01041">
    <property type="entry name" value="DegT_DnrJ_EryC1"/>
    <property type="match status" value="1"/>
</dbReference>
<evidence type="ECO:0008006" key="4">
    <source>
        <dbReference type="Google" id="ProtNLM"/>
    </source>
</evidence>
<dbReference type="GO" id="GO:0000271">
    <property type="term" value="P:polysaccharide biosynthetic process"/>
    <property type="evidence" value="ECO:0007669"/>
    <property type="project" value="TreeGrafter"/>
</dbReference>
<evidence type="ECO:0000256" key="1">
    <source>
        <dbReference type="ARBA" id="ARBA00022898"/>
    </source>
</evidence>
<dbReference type="GO" id="GO:0030170">
    <property type="term" value="F:pyridoxal phosphate binding"/>
    <property type="evidence" value="ECO:0007669"/>
    <property type="project" value="TreeGrafter"/>
</dbReference>
<protein>
    <recommendedName>
        <fullName evidence="4">DegT/DnrJ/EryC1/StrS family aminotransferase</fullName>
    </recommendedName>
</protein>
<proteinExistence type="inferred from homology"/>
<dbReference type="InterPro" id="IPR015424">
    <property type="entry name" value="PyrdxlP-dep_Trfase"/>
</dbReference>
<organism evidence="3">
    <name type="scientific">marine sediment metagenome</name>
    <dbReference type="NCBI Taxonomy" id="412755"/>
    <lineage>
        <taxon>unclassified sequences</taxon>
        <taxon>metagenomes</taxon>
        <taxon>ecological metagenomes</taxon>
    </lineage>
</organism>
<evidence type="ECO:0000256" key="2">
    <source>
        <dbReference type="ARBA" id="ARBA00037999"/>
    </source>
</evidence>
<comment type="caution">
    <text evidence="3">The sequence shown here is derived from an EMBL/GenBank/DDBJ whole genome shotgun (WGS) entry which is preliminary data.</text>
</comment>
<evidence type="ECO:0000313" key="3">
    <source>
        <dbReference type="EMBL" id="KKN47512.1"/>
    </source>
</evidence>
<dbReference type="PANTHER" id="PTHR30244:SF36">
    <property type="entry name" value="3-OXO-GLUCOSE-6-PHOSPHATE:GLUTAMATE AMINOTRANSFERASE"/>
    <property type="match status" value="1"/>
</dbReference>